<keyword evidence="3" id="KW-1185">Reference proteome</keyword>
<comment type="caution">
    <text evidence="2">The sequence shown here is derived from an EMBL/GenBank/DDBJ whole genome shotgun (WGS) entry which is preliminary data.</text>
</comment>
<evidence type="ECO:0000313" key="3">
    <source>
        <dbReference type="Proteomes" id="UP001494902"/>
    </source>
</evidence>
<sequence>MHWFSTGLLIALSAGTAAWAGWLLRRLFVVEPAAVPADRAVTSDRTAPAGPAEDDTEEP</sequence>
<organism evidence="2 3">
    <name type="scientific">Pseudonocardia nematodicida</name>
    <dbReference type="NCBI Taxonomy" id="1206997"/>
    <lineage>
        <taxon>Bacteria</taxon>
        <taxon>Bacillati</taxon>
        <taxon>Actinomycetota</taxon>
        <taxon>Actinomycetes</taxon>
        <taxon>Pseudonocardiales</taxon>
        <taxon>Pseudonocardiaceae</taxon>
        <taxon>Pseudonocardia</taxon>
    </lineage>
</organism>
<dbReference type="EMBL" id="JBEDNQ010000004">
    <property type="protein sequence ID" value="MEQ3550941.1"/>
    <property type="molecule type" value="Genomic_DNA"/>
</dbReference>
<accession>A0ABV1K9V2</accession>
<proteinExistence type="predicted"/>
<dbReference type="Proteomes" id="UP001494902">
    <property type="component" value="Unassembled WGS sequence"/>
</dbReference>
<evidence type="ECO:0000256" key="1">
    <source>
        <dbReference type="SAM" id="MobiDB-lite"/>
    </source>
</evidence>
<reference evidence="2 3" key="1">
    <citation type="submission" date="2024-03" db="EMBL/GenBank/DDBJ databases">
        <title>Draft genome sequence of Pseudonocardia nematodicida JCM 31783.</title>
        <authorList>
            <person name="Butdee W."/>
            <person name="Duangmal K."/>
        </authorList>
    </citation>
    <scope>NUCLEOTIDE SEQUENCE [LARGE SCALE GENOMIC DNA]</scope>
    <source>
        <strain evidence="2 3">JCM 31783</strain>
    </source>
</reference>
<evidence type="ECO:0000313" key="2">
    <source>
        <dbReference type="EMBL" id="MEQ3550941.1"/>
    </source>
</evidence>
<gene>
    <name evidence="2" type="ORF">WIS52_10695</name>
</gene>
<feature type="region of interest" description="Disordered" evidence="1">
    <location>
        <begin position="39"/>
        <end position="59"/>
    </location>
</feature>
<dbReference type="RefSeq" id="WP_349298021.1">
    <property type="nucleotide sequence ID" value="NZ_JBEDNQ010000004.1"/>
</dbReference>
<protein>
    <submittedName>
        <fullName evidence="2">Uncharacterized protein</fullName>
    </submittedName>
</protein>
<name>A0ABV1K9V2_9PSEU</name>